<comment type="caution">
    <text evidence="2">The sequence shown here is derived from an EMBL/GenBank/DDBJ whole genome shotgun (WGS) entry which is preliminary data.</text>
</comment>
<dbReference type="InterPro" id="IPR016176">
    <property type="entry name" value="Cbl-dep_enz_cat"/>
</dbReference>
<organism evidence="2">
    <name type="scientific">marine sediment metagenome</name>
    <dbReference type="NCBI Taxonomy" id="412755"/>
    <lineage>
        <taxon>unclassified sequences</taxon>
        <taxon>metagenomes</taxon>
        <taxon>ecological metagenomes</taxon>
    </lineage>
</organism>
<proteinExistence type="predicted"/>
<sequence length="93" mass="11060">MNKYAAKKEEVPIEFLRIEERVEAEQIKRLQKVKRTRDNRKVAQTLRDLRVACQSDDNVMPCVIEAVRAYATEQEICDVYREVFGEYRDPGFY</sequence>
<protein>
    <recommendedName>
        <fullName evidence="1">Methylmalonyl-CoA mutase alpha/beta chain catalytic domain-containing protein</fullName>
    </recommendedName>
</protein>
<feature type="domain" description="Methylmalonyl-CoA mutase alpha/beta chain catalytic" evidence="1">
    <location>
        <begin position="1"/>
        <end position="86"/>
    </location>
</feature>
<reference evidence="2" key="1">
    <citation type="journal article" date="2014" name="Front. Microbiol.">
        <title>High frequency of phylogenetically diverse reductive dehalogenase-homologous genes in deep subseafloor sedimentary metagenomes.</title>
        <authorList>
            <person name="Kawai M."/>
            <person name="Futagami T."/>
            <person name="Toyoda A."/>
            <person name="Takaki Y."/>
            <person name="Nishi S."/>
            <person name="Hori S."/>
            <person name="Arai W."/>
            <person name="Tsubouchi T."/>
            <person name="Morono Y."/>
            <person name="Uchiyama I."/>
            <person name="Ito T."/>
            <person name="Fujiyama A."/>
            <person name="Inagaki F."/>
            <person name="Takami H."/>
        </authorList>
    </citation>
    <scope>NUCLEOTIDE SEQUENCE</scope>
    <source>
        <strain evidence="2">Expedition CK06-06</strain>
    </source>
</reference>
<evidence type="ECO:0000313" key="2">
    <source>
        <dbReference type="EMBL" id="GAI85990.1"/>
    </source>
</evidence>
<dbReference type="GO" id="GO:0031419">
    <property type="term" value="F:cobalamin binding"/>
    <property type="evidence" value="ECO:0007669"/>
    <property type="project" value="InterPro"/>
</dbReference>
<dbReference type="Pfam" id="PF01642">
    <property type="entry name" value="MM_CoA_mutase"/>
    <property type="match status" value="1"/>
</dbReference>
<name>X1TEJ9_9ZZZZ</name>
<dbReference type="AlphaFoldDB" id="X1TEJ9"/>
<evidence type="ECO:0000259" key="1">
    <source>
        <dbReference type="Pfam" id="PF01642"/>
    </source>
</evidence>
<dbReference type="SUPFAM" id="SSF51703">
    <property type="entry name" value="Cobalamin (vitamin B12)-dependent enzymes"/>
    <property type="match status" value="1"/>
</dbReference>
<dbReference type="Gene3D" id="3.20.20.240">
    <property type="entry name" value="Methylmalonyl-CoA mutase"/>
    <property type="match status" value="1"/>
</dbReference>
<dbReference type="PANTHER" id="PTHR48101:SF1">
    <property type="entry name" value="METHYLMALONYL-COA MUTASE, LARGE SUBUNIT"/>
    <property type="match status" value="1"/>
</dbReference>
<dbReference type="PANTHER" id="PTHR48101">
    <property type="entry name" value="METHYLMALONYL-COA MUTASE, MITOCHONDRIAL-RELATED"/>
    <property type="match status" value="1"/>
</dbReference>
<gene>
    <name evidence="2" type="ORF">S12H4_15119</name>
</gene>
<dbReference type="EMBL" id="BARW01007239">
    <property type="protein sequence ID" value="GAI85990.1"/>
    <property type="molecule type" value="Genomic_DNA"/>
</dbReference>
<dbReference type="GO" id="GO:0016866">
    <property type="term" value="F:intramolecular transferase activity"/>
    <property type="evidence" value="ECO:0007669"/>
    <property type="project" value="InterPro"/>
</dbReference>
<dbReference type="InterPro" id="IPR006099">
    <property type="entry name" value="MeMalonylCoA_mutase_a/b_cat"/>
</dbReference>
<accession>X1TEJ9</accession>